<protein>
    <recommendedName>
        <fullName evidence="3">Sulfurtransferase complex subunit TusB</fullName>
    </recommendedName>
</protein>
<keyword evidence="2" id="KW-1185">Reference proteome</keyword>
<dbReference type="RefSeq" id="WP_153249281.1">
    <property type="nucleotide sequence ID" value="NZ_CP044205.1"/>
</dbReference>
<reference evidence="1 2" key="1">
    <citation type="submission" date="2019-09" db="EMBL/GenBank/DDBJ databases">
        <title>Ecophysiology of the spiral-shaped methanotroph Methylospira mobilis as revealed by the complete genome sequence.</title>
        <authorList>
            <person name="Oshkin I.Y."/>
            <person name="Dedysh S.N."/>
            <person name="Miroshnikov K."/>
            <person name="Danilova O.V."/>
            <person name="Hakobyan A."/>
            <person name="Liesack W."/>
        </authorList>
    </citation>
    <scope>NUCLEOTIDE SEQUENCE [LARGE SCALE GENOMIC DNA]</scope>
    <source>
        <strain evidence="1 2">Shm1</strain>
    </source>
</reference>
<dbReference type="Pfam" id="PF04077">
    <property type="entry name" value="DsrH"/>
    <property type="match status" value="1"/>
</dbReference>
<dbReference type="InParanoid" id="A0A5Q0BIA8"/>
<dbReference type="InterPro" id="IPR007215">
    <property type="entry name" value="Sulphur_relay_TusB/DsrH"/>
</dbReference>
<dbReference type="Proteomes" id="UP000325755">
    <property type="component" value="Chromosome"/>
</dbReference>
<dbReference type="GO" id="GO:0002143">
    <property type="term" value="P:tRNA wobble position uridine thiolation"/>
    <property type="evidence" value="ECO:0007669"/>
    <property type="project" value="InterPro"/>
</dbReference>
<gene>
    <name evidence="1" type="ORF">F6R98_12285</name>
</gene>
<dbReference type="AlphaFoldDB" id="A0A5Q0BIA8"/>
<dbReference type="KEGG" id="mmob:F6R98_12285"/>
<dbReference type="SUPFAM" id="SSF75169">
    <property type="entry name" value="DsrEFH-like"/>
    <property type="match status" value="1"/>
</dbReference>
<accession>A0A5Q0BIA8</accession>
<evidence type="ECO:0000313" key="2">
    <source>
        <dbReference type="Proteomes" id="UP000325755"/>
    </source>
</evidence>
<name>A0A5Q0BIA8_9GAMM</name>
<organism evidence="1 2">
    <name type="scientific">Candidatus Methylospira mobilis</name>
    <dbReference type="NCBI Taxonomy" id="1808979"/>
    <lineage>
        <taxon>Bacteria</taxon>
        <taxon>Pseudomonadati</taxon>
        <taxon>Pseudomonadota</taxon>
        <taxon>Gammaproteobacteria</taxon>
        <taxon>Methylococcales</taxon>
        <taxon>Methylococcaceae</taxon>
        <taxon>Candidatus Methylospira</taxon>
    </lineage>
</organism>
<evidence type="ECO:0000313" key="1">
    <source>
        <dbReference type="EMBL" id="QFY43299.1"/>
    </source>
</evidence>
<dbReference type="GO" id="GO:0005737">
    <property type="term" value="C:cytoplasm"/>
    <property type="evidence" value="ECO:0007669"/>
    <property type="project" value="InterPro"/>
</dbReference>
<dbReference type="Gene3D" id="3.40.1260.10">
    <property type="entry name" value="DsrEFH-like"/>
    <property type="match status" value="1"/>
</dbReference>
<proteinExistence type="predicted"/>
<dbReference type="InterPro" id="IPR027396">
    <property type="entry name" value="DsrEFH-like"/>
</dbReference>
<dbReference type="EMBL" id="CP044205">
    <property type="protein sequence ID" value="QFY43299.1"/>
    <property type="molecule type" value="Genomic_DNA"/>
</dbReference>
<sequence>MSTLHLLSQPQALEACLSRAEEGDVVLILGAGALVCRHPEKCATRINLQWRVMRDALEMHGITEARLPHSLQCIDYAAFVDLAAAASRCLSWF</sequence>
<evidence type="ECO:0008006" key="3">
    <source>
        <dbReference type="Google" id="ProtNLM"/>
    </source>
</evidence>